<dbReference type="AlphaFoldDB" id="H3BF46"/>
<protein>
    <recommendedName>
        <fullName evidence="5">Olfactomedin-like domain-containing protein</fullName>
    </recommendedName>
</protein>
<dbReference type="HOGENOM" id="CLU_035236_5_0_1"/>
<keyword evidence="7" id="KW-1185">Reference proteome</keyword>
<evidence type="ECO:0000313" key="7">
    <source>
        <dbReference type="Proteomes" id="UP000008672"/>
    </source>
</evidence>
<evidence type="ECO:0000256" key="2">
    <source>
        <dbReference type="ARBA" id="ARBA00022525"/>
    </source>
</evidence>
<evidence type="ECO:0000313" key="6">
    <source>
        <dbReference type="Ensembl" id="ENSLACP00000020517.1"/>
    </source>
</evidence>
<gene>
    <name evidence="6" type="primary">LOC102363359</name>
</gene>
<dbReference type="InParanoid" id="H3BF46"/>
<dbReference type="GeneTree" id="ENSGT00940000155454"/>
<comment type="subcellular location">
    <subcellularLocation>
        <location evidence="1">Secreted</location>
    </subcellularLocation>
</comment>
<keyword evidence="2" id="KW-0964">Secreted</keyword>
<dbReference type="EMBL" id="AFYH01010014">
    <property type="status" value="NOT_ANNOTATED_CDS"/>
    <property type="molecule type" value="Genomic_DNA"/>
</dbReference>
<feature type="signal peptide" evidence="4">
    <location>
        <begin position="1"/>
        <end position="18"/>
    </location>
</feature>
<accession>H3BF46</accession>
<feature type="chain" id="PRO_5003580456" description="Olfactomedin-like domain-containing protein" evidence="4">
    <location>
        <begin position="19"/>
        <end position="462"/>
    </location>
</feature>
<dbReference type="OMA" id="LRITYGQ"/>
<feature type="domain" description="Olfactomedin-like" evidence="5">
    <location>
        <begin position="197"/>
        <end position="461"/>
    </location>
</feature>
<dbReference type="eggNOG" id="KOG3545">
    <property type="taxonomic scope" value="Eukaryota"/>
</dbReference>
<dbReference type="PANTHER" id="PTHR23192">
    <property type="entry name" value="OLFACTOMEDIN-RELATED"/>
    <property type="match status" value="1"/>
</dbReference>
<dbReference type="SMART" id="SM00284">
    <property type="entry name" value="OLF"/>
    <property type="match status" value="1"/>
</dbReference>
<dbReference type="InterPro" id="IPR003112">
    <property type="entry name" value="Olfac-like_dom"/>
</dbReference>
<organism evidence="6 7">
    <name type="scientific">Latimeria chalumnae</name>
    <name type="common">Coelacanth</name>
    <dbReference type="NCBI Taxonomy" id="7897"/>
    <lineage>
        <taxon>Eukaryota</taxon>
        <taxon>Metazoa</taxon>
        <taxon>Chordata</taxon>
        <taxon>Craniata</taxon>
        <taxon>Vertebrata</taxon>
        <taxon>Euteleostomi</taxon>
        <taxon>Coelacanthiformes</taxon>
        <taxon>Coelacanthidae</taxon>
        <taxon>Latimeria</taxon>
    </lineage>
</organism>
<reference evidence="6" key="3">
    <citation type="submission" date="2025-09" db="UniProtKB">
        <authorList>
            <consortium name="Ensembl"/>
        </authorList>
    </citation>
    <scope>IDENTIFICATION</scope>
</reference>
<keyword evidence="4" id="KW-0732">Signal</keyword>
<sequence length="462" mass="52942">MLSLFLAVYSIQLSAGEAVNIYTYKVTYNETGSLDEGGSCVCSITLPNNVFPVERMEYLEIYSRELNFTFHQELLKVQKYERSITLYAQKLKNLTQTVDVIQYGRASISELDFEVLRVEIYEMESLVLQLRTSLGSSNTIVEKLYLEIKNISAIVTQLESYDQTNVLAVRREINTLRKRLQDCEVEANPTLRHPYGSCDHGGLLDVSKPLIVQTNWRGISYTYGTWGRDPYPAPNKKEVYWVAPLATDGRVLEYIGLFASYSDLLLYRSSSTIRLRYGDFGDGSGMTMYNNSLYYNCYNSKYICRVNVDTNKLERRALTAAGNNNRFSYAGVRYQDMDFEVDESGVWVIYATEESRGNMVISKINSTYFTVEKTWVTTQYKPGVTNAFVICGVLYATRALSTSREEIFYMFDTKTGKEGSISIMIDKKLETIQSLNYSPADHKLYMFNNGYEVTYNVIFKPQ</sequence>
<reference evidence="6" key="2">
    <citation type="submission" date="2025-08" db="UniProtKB">
        <authorList>
            <consortium name="Ensembl"/>
        </authorList>
    </citation>
    <scope>IDENTIFICATION</scope>
</reference>
<dbReference type="PANTHER" id="PTHR23192:SF7">
    <property type="entry name" value="OLFACTOMEDIN-4"/>
    <property type="match status" value="1"/>
</dbReference>
<evidence type="ECO:0000256" key="3">
    <source>
        <dbReference type="PROSITE-ProRule" id="PRU00446"/>
    </source>
</evidence>
<name>H3BF46_LATCH</name>
<dbReference type="GO" id="GO:0007165">
    <property type="term" value="P:signal transduction"/>
    <property type="evidence" value="ECO:0007669"/>
    <property type="project" value="TreeGrafter"/>
</dbReference>
<comment type="caution">
    <text evidence="3">Lacks conserved residue(s) required for the propagation of feature annotation.</text>
</comment>
<dbReference type="Ensembl" id="ENSLACT00000020657.1">
    <property type="protein sequence ID" value="ENSLACP00000020517.1"/>
    <property type="gene ID" value="ENSLACG00000018030.1"/>
</dbReference>
<dbReference type="EMBL" id="AFYH01010013">
    <property type="status" value="NOT_ANNOTATED_CDS"/>
    <property type="molecule type" value="Genomic_DNA"/>
</dbReference>
<dbReference type="Pfam" id="PF02191">
    <property type="entry name" value="OLF"/>
    <property type="match status" value="1"/>
</dbReference>
<dbReference type="Proteomes" id="UP000008672">
    <property type="component" value="Unassembled WGS sequence"/>
</dbReference>
<dbReference type="Bgee" id="ENSLACG00000018030">
    <property type="expression patterns" value="Expressed in post-anal tail muscle"/>
</dbReference>
<evidence type="ECO:0000259" key="5">
    <source>
        <dbReference type="PROSITE" id="PS51132"/>
    </source>
</evidence>
<dbReference type="InterPro" id="IPR050605">
    <property type="entry name" value="Olfactomedin-like_domain"/>
</dbReference>
<reference evidence="7" key="1">
    <citation type="submission" date="2011-08" db="EMBL/GenBank/DDBJ databases">
        <title>The draft genome of Latimeria chalumnae.</title>
        <authorList>
            <person name="Di Palma F."/>
            <person name="Alfoldi J."/>
            <person name="Johnson J."/>
            <person name="Berlin A."/>
            <person name="Gnerre S."/>
            <person name="Jaffe D."/>
            <person name="MacCallum I."/>
            <person name="Young S."/>
            <person name="Walker B.J."/>
            <person name="Lander E."/>
            <person name="Lindblad-Toh K."/>
        </authorList>
    </citation>
    <scope>NUCLEOTIDE SEQUENCE [LARGE SCALE GENOMIC DNA]</scope>
    <source>
        <strain evidence="7">Wild caught</strain>
    </source>
</reference>
<evidence type="ECO:0000256" key="1">
    <source>
        <dbReference type="ARBA" id="ARBA00004613"/>
    </source>
</evidence>
<dbReference type="GO" id="GO:0005615">
    <property type="term" value="C:extracellular space"/>
    <property type="evidence" value="ECO:0007669"/>
    <property type="project" value="TreeGrafter"/>
</dbReference>
<dbReference type="PROSITE" id="PS51132">
    <property type="entry name" value="OLF"/>
    <property type="match status" value="1"/>
</dbReference>
<proteinExistence type="predicted"/>
<dbReference type="FunCoup" id="H3BF46">
    <property type="interactions" value="8"/>
</dbReference>
<evidence type="ECO:0000256" key="4">
    <source>
        <dbReference type="SAM" id="SignalP"/>
    </source>
</evidence>